<gene>
    <name evidence="1" type="ORF">CEPIT_LOCUS35642</name>
</gene>
<keyword evidence="2" id="KW-1185">Reference proteome</keyword>
<dbReference type="Proteomes" id="UP001152523">
    <property type="component" value="Unassembled WGS sequence"/>
</dbReference>
<name>A0AAV0FNE1_9ASTE</name>
<evidence type="ECO:0000313" key="2">
    <source>
        <dbReference type="Proteomes" id="UP001152523"/>
    </source>
</evidence>
<proteinExistence type="predicted"/>
<organism evidence="1 2">
    <name type="scientific">Cuscuta epithymum</name>
    <dbReference type="NCBI Taxonomy" id="186058"/>
    <lineage>
        <taxon>Eukaryota</taxon>
        <taxon>Viridiplantae</taxon>
        <taxon>Streptophyta</taxon>
        <taxon>Embryophyta</taxon>
        <taxon>Tracheophyta</taxon>
        <taxon>Spermatophyta</taxon>
        <taxon>Magnoliopsida</taxon>
        <taxon>eudicotyledons</taxon>
        <taxon>Gunneridae</taxon>
        <taxon>Pentapetalae</taxon>
        <taxon>asterids</taxon>
        <taxon>lamiids</taxon>
        <taxon>Solanales</taxon>
        <taxon>Convolvulaceae</taxon>
        <taxon>Cuscuteae</taxon>
        <taxon>Cuscuta</taxon>
        <taxon>Cuscuta subgen. Cuscuta</taxon>
    </lineage>
</organism>
<evidence type="ECO:0000313" key="1">
    <source>
        <dbReference type="EMBL" id="CAH9136914.1"/>
    </source>
</evidence>
<dbReference type="EMBL" id="CAMAPF010000997">
    <property type="protein sequence ID" value="CAH9136914.1"/>
    <property type="molecule type" value="Genomic_DNA"/>
</dbReference>
<protein>
    <submittedName>
        <fullName evidence="1">Uncharacterized protein</fullName>
    </submittedName>
</protein>
<comment type="caution">
    <text evidence="1">The sequence shown here is derived from an EMBL/GenBank/DDBJ whole genome shotgun (WGS) entry which is preliminary data.</text>
</comment>
<reference evidence="1" key="1">
    <citation type="submission" date="2022-07" db="EMBL/GenBank/DDBJ databases">
        <authorList>
            <person name="Macas J."/>
            <person name="Novak P."/>
            <person name="Neumann P."/>
        </authorList>
    </citation>
    <scope>NUCLEOTIDE SEQUENCE</scope>
</reference>
<accession>A0AAV0FNE1</accession>
<dbReference type="AlphaFoldDB" id="A0AAV0FNE1"/>
<sequence>MCPMERDRRNDDFPQKLHCFRGSRHLGVRDTPPMGDTEIRNVHPFQLGGDNLLRQECPHAQRLVRLYVPRTLGTSEVGDLCWVNGPIIGSAHYPLLRTSVQA</sequence>